<evidence type="ECO:0000313" key="3">
    <source>
        <dbReference type="EMBL" id="AFM22843.1"/>
    </source>
</evidence>
<dbReference type="RefSeq" id="WP_014808002.1">
    <property type="nucleotide sequence ID" value="NC_018025.1"/>
</dbReference>
<accession>I4BZV2</accession>
<dbReference type="Gene3D" id="3.40.50.720">
    <property type="entry name" value="NAD(P)-binding Rossmann-like Domain"/>
    <property type="match status" value="1"/>
</dbReference>
<feature type="domain" description="Alcohol dehydrogenase-like N-terminal" evidence="2">
    <location>
        <begin position="47"/>
        <end position="173"/>
    </location>
</feature>
<dbReference type="InterPro" id="IPR036291">
    <property type="entry name" value="NAD(P)-bd_dom_sf"/>
</dbReference>
<dbReference type="Proteomes" id="UP000006055">
    <property type="component" value="Chromosome"/>
</dbReference>
<evidence type="ECO:0000313" key="4">
    <source>
        <dbReference type="Proteomes" id="UP000006055"/>
    </source>
</evidence>
<dbReference type="Gene3D" id="3.90.180.10">
    <property type="entry name" value="Medium-chain alcohol dehydrogenases, catalytic domain"/>
    <property type="match status" value="1"/>
</dbReference>
<protein>
    <submittedName>
        <fullName evidence="3">Theronine dehydrogenase-like Zn-dependent dehydrogenase</fullName>
    </submittedName>
</protein>
<reference evidence="4" key="1">
    <citation type="submission" date="2012-06" db="EMBL/GenBank/DDBJ databases">
        <title>Complete sequence of chromosome of Desulfomonile tiedjei DSM 6799.</title>
        <authorList>
            <person name="Lucas S."/>
            <person name="Copeland A."/>
            <person name="Lapidus A."/>
            <person name="Glavina del Rio T."/>
            <person name="Dalin E."/>
            <person name="Tice H."/>
            <person name="Bruce D."/>
            <person name="Goodwin L."/>
            <person name="Pitluck S."/>
            <person name="Peters L."/>
            <person name="Ovchinnikova G."/>
            <person name="Zeytun A."/>
            <person name="Lu M."/>
            <person name="Kyrpides N."/>
            <person name="Mavromatis K."/>
            <person name="Ivanova N."/>
            <person name="Brettin T."/>
            <person name="Detter J.C."/>
            <person name="Han C."/>
            <person name="Larimer F."/>
            <person name="Land M."/>
            <person name="Hauser L."/>
            <person name="Markowitz V."/>
            <person name="Cheng J.-F."/>
            <person name="Hugenholtz P."/>
            <person name="Woyke T."/>
            <person name="Wu D."/>
            <person name="Spring S."/>
            <person name="Schroeder M."/>
            <person name="Brambilla E."/>
            <person name="Klenk H.-P."/>
            <person name="Eisen J.A."/>
        </authorList>
    </citation>
    <scope>NUCLEOTIDE SEQUENCE [LARGE SCALE GENOMIC DNA]</scope>
    <source>
        <strain evidence="4">ATCC 49306 / DSM 6799 / DCB-1</strain>
    </source>
</reference>
<keyword evidence="1" id="KW-0560">Oxidoreductase</keyword>
<evidence type="ECO:0000259" key="2">
    <source>
        <dbReference type="Pfam" id="PF08240"/>
    </source>
</evidence>
<dbReference type="SUPFAM" id="SSF50129">
    <property type="entry name" value="GroES-like"/>
    <property type="match status" value="1"/>
</dbReference>
<name>I4BZV2_DESTA</name>
<dbReference type="InterPro" id="IPR050129">
    <property type="entry name" value="Zn_alcohol_dh"/>
</dbReference>
<dbReference type="KEGG" id="dti:Desti_0094"/>
<keyword evidence="4" id="KW-1185">Reference proteome</keyword>
<dbReference type="PANTHER" id="PTHR43401:SF2">
    <property type="entry name" value="L-THREONINE 3-DEHYDROGENASE"/>
    <property type="match status" value="1"/>
</dbReference>
<organism evidence="3 4">
    <name type="scientific">Desulfomonile tiedjei (strain ATCC 49306 / DSM 6799 / DCB-1)</name>
    <dbReference type="NCBI Taxonomy" id="706587"/>
    <lineage>
        <taxon>Bacteria</taxon>
        <taxon>Pseudomonadati</taxon>
        <taxon>Thermodesulfobacteriota</taxon>
        <taxon>Desulfomonilia</taxon>
        <taxon>Desulfomonilales</taxon>
        <taxon>Desulfomonilaceae</taxon>
        <taxon>Desulfomonile</taxon>
    </lineage>
</organism>
<dbReference type="Pfam" id="PF08240">
    <property type="entry name" value="ADH_N"/>
    <property type="match status" value="1"/>
</dbReference>
<dbReference type="eggNOG" id="COG1063">
    <property type="taxonomic scope" value="Bacteria"/>
</dbReference>
<dbReference type="InterPro" id="IPR011032">
    <property type="entry name" value="GroES-like_sf"/>
</dbReference>
<evidence type="ECO:0000256" key="1">
    <source>
        <dbReference type="ARBA" id="ARBA00023002"/>
    </source>
</evidence>
<dbReference type="SUPFAM" id="SSF51735">
    <property type="entry name" value="NAD(P)-binding Rossmann-fold domains"/>
    <property type="match status" value="1"/>
</dbReference>
<dbReference type="GO" id="GO:0016491">
    <property type="term" value="F:oxidoreductase activity"/>
    <property type="evidence" value="ECO:0007669"/>
    <property type="project" value="UniProtKB-KW"/>
</dbReference>
<dbReference type="PANTHER" id="PTHR43401">
    <property type="entry name" value="L-THREONINE 3-DEHYDROGENASE"/>
    <property type="match status" value="1"/>
</dbReference>
<dbReference type="STRING" id="706587.Desti_0094"/>
<dbReference type="EMBL" id="CP003360">
    <property type="protein sequence ID" value="AFM22843.1"/>
    <property type="molecule type" value="Genomic_DNA"/>
</dbReference>
<proteinExistence type="predicted"/>
<sequence length="406" mass="44494">MKALVANVGVKNEAWYRVKTKFLRNIESPAAISLELIQTAEPANPAPHWIKIRSIYSAISDFDEALFIRNDWLALSGFLSFPFVPGCENIGIITEIGQQVQGVELGERVVVNPVIACQARGITPLCDPCSSGNYSMCRNFWGPFPGPGMMIGACKNTSGGWADSFLAHESQVRTISRSVETDQMIMVPEFARALRAVLQHPPAPNDTIIMIGAGSLGLLTLMALNVLGYHNRILVLAEHSFEEDRARTAHPNVQVGFTHGRGTAFEFAGDFLKKKVHYVSPHRPTIAGGADLVYETTGIRDNVEDALYLAGEEKKVVVMGMKGFSNINMTAIMLRGIRVFGPSFSGTESQGKETFDIALEMALGKSLPITELVTHRFMIDQYREALTALENRAASKAIKAVFQHIV</sequence>
<dbReference type="InterPro" id="IPR013154">
    <property type="entry name" value="ADH-like_N"/>
</dbReference>
<dbReference type="OrthoDB" id="9774952at2"/>
<dbReference type="AlphaFoldDB" id="I4BZV2"/>
<dbReference type="HOGENOM" id="CLU_026673_11_0_7"/>
<gene>
    <name evidence="3" type="ordered locus">Desti_0094</name>
</gene>